<dbReference type="Proteomes" id="UP000306393">
    <property type="component" value="Unassembled WGS sequence"/>
</dbReference>
<keyword evidence="12" id="KW-1185">Reference proteome</keyword>
<reference evidence="10 11" key="1">
    <citation type="journal article" date="2019" name="Sci. Rep.">
        <title>Differences in resource use lead to coexistence of seed-transmitted microbial populations.</title>
        <authorList>
            <person name="Torres-Cortes G."/>
            <person name="Garcia B.J."/>
            <person name="Compant S."/>
            <person name="Rezki S."/>
            <person name="Jones P."/>
            <person name="Preveaux A."/>
            <person name="Briand M."/>
            <person name="Roulet A."/>
            <person name="Bouchez O."/>
            <person name="Jacobson D."/>
            <person name="Barret M."/>
        </authorList>
    </citation>
    <scope>NUCLEOTIDE SEQUENCE [LARGE SCALE GENOMIC DNA]</scope>
    <source>
        <strain evidence="10 11">CFBP13511</strain>
    </source>
</reference>
<keyword evidence="5" id="KW-0677">Repeat</keyword>
<dbReference type="PANTHER" id="PTHR43300:SF12">
    <property type="entry name" value="CHLORAMPHENICOL ACETYLTRANSFERASE"/>
    <property type="match status" value="1"/>
</dbReference>
<evidence type="ECO:0000313" key="11">
    <source>
        <dbReference type="Proteomes" id="UP000306393"/>
    </source>
</evidence>
<evidence type="ECO:0000256" key="7">
    <source>
        <dbReference type="ARBA" id="ARBA00023315"/>
    </source>
</evidence>
<dbReference type="Gene3D" id="2.160.10.10">
    <property type="entry name" value="Hexapeptide repeat proteins"/>
    <property type="match status" value="1"/>
</dbReference>
<dbReference type="EMBL" id="QGAC01000021">
    <property type="protein sequence ID" value="TKJ85749.1"/>
    <property type="molecule type" value="Genomic_DNA"/>
</dbReference>
<organism evidence="10 11">
    <name type="scientific">Erwinia persicina</name>
    <dbReference type="NCBI Taxonomy" id="55211"/>
    <lineage>
        <taxon>Bacteria</taxon>
        <taxon>Pseudomonadati</taxon>
        <taxon>Pseudomonadota</taxon>
        <taxon>Gammaproteobacteria</taxon>
        <taxon>Enterobacterales</taxon>
        <taxon>Erwiniaceae</taxon>
        <taxon>Erwinia</taxon>
    </lineage>
</organism>
<sequence length="197" mass="21025">MNPFDVGYYSENELRECGFKRLGKNVSIAKNCTIVGLENIAIGDNVRIDGYTTIVASGEGFLTLGSFIHIGGYSLLSAGAGITLHDFSGLSQGVKIYSKTDDYSGNYLTNPTVDADYTGVSSGEVTLGRHVIIGSGTVILPKVTIGEGASVGALSLVTKSLPEWGMYFGAPAKKIKDRKKKLLEVEQRFLAHRGAIK</sequence>
<comment type="caution">
    <text evidence="10">The sequence shown here is derived from an EMBL/GenBank/DDBJ whole genome shotgun (WGS) entry which is preliminary data.</text>
</comment>
<dbReference type="CDD" id="cd04647">
    <property type="entry name" value="LbH_MAT_like"/>
    <property type="match status" value="1"/>
</dbReference>
<dbReference type="Pfam" id="PF00132">
    <property type="entry name" value="Hexapep"/>
    <property type="match status" value="1"/>
</dbReference>
<evidence type="ECO:0000256" key="2">
    <source>
        <dbReference type="ARBA" id="ARBA00013235"/>
    </source>
</evidence>
<comment type="catalytic activity">
    <reaction evidence="8">
        <text>chloramphenicol + acetyl-CoA = chloramphenicol 3-acetate + CoA</text>
        <dbReference type="Rhea" id="RHEA:18421"/>
        <dbReference type="ChEBI" id="CHEBI:16730"/>
        <dbReference type="ChEBI" id="CHEBI:17698"/>
        <dbReference type="ChEBI" id="CHEBI:57287"/>
        <dbReference type="ChEBI" id="CHEBI:57288"/>
        <dbReference type="EC" id="2.3.1.28"/>
    </reaction>
</comment>
<dbReference type="SUPFAM" id="SSF51161">
    <property type="entry name" value="Trimeric LpxA-like enzymes"/>
    <property type="match status" value="1"/>
</dbReference>
<protein>
    <recommendedName>
        <fullName evidence="3">Chloramphenicol acetyltransferase</fullName>
        <ecNumber evidence="2">2.3.1.28</ecNumber>
    </recommendedName>
</protein>
<evidence type="ECO:0000256" key="1">
    <source>
        <dbReference type="ARBA" id="ARBA00007274"/>
    </source>
</evidence>
<dbReference type="InterPro" id="IPR050179">
    <property type="entry name" value="Trans_hexapeptide_repeat"/>
</dbReference>
<accession>A0A354A7F7</accession>
<reference evidence="9 12" key="2">
    <citation type="journal article" date="2020" name="FEMS Microbiol. Ecol.">
        <title>Temporal dynamics of bacterial communities during seed development and maturation.</title>
        <authorList>
            <person name="Chesneau G."/>
            <person name="Torres-Cortes G."/>
            <person name="Briand M."/>
            <person name="Darrasse A."/>
            <person name="Preveaux A."/>
            <person name="Marais C."/>
            <person name="Jacques M.A."/>
            <person name="Shade A."/>
            <person name="Barret M."/>
        </authorList>
    </citation>
    <scope>NUCLEOTIDE SEQUENCE [LARGE SCALE GENOMIC DNA]</scope>
    <source>
        <strain evidence="9 12">CFBP13732</strain>
    </source>
</reference>
<dbReference type="RefSeq" id="WP_062742551.1">
    <property type="nucleotide sequence ID" value="NZ_CP022725.1"/>
</dbReference>
<evidence type="ECO:0000313" key="10">
    <source>
        <dbReference type="EMBL" id="TKJ85749.1"/>
    </source>
</evidence>
<name>A0A354A7F7_9GAMM</name>
<dbReference type="PROSITE" id="PS00101">
    <property type="entry name" value="HEXAPEP_TRANSFERASES"/>
    <property type="match status" value="1"/>
</dbReference>
<dbReference type="KEGG" id="epe:CI789_06125"/>
<evidence type="ECO:0000313" key="9">
    <source>
        <dbReference type="EMBL" id="MBD8107977.1"/>
    </source>
</evidence>
<dbReference type="PANTHER" id="PTHR43300">
    <property type="entry name" value="ACETYLTRANSFERASE"/>
    <property type="match status" value="1"/>
</dbReference>
<dbReference type="InterPro" id="IPR011004">
    <property type="entry name" value="Trimer_LpxA-like_sf"/>
</dbReference>
<dbReference type="EC" id="2.3.1.28" evidence="2"/>
<dbReference type="InterPro" id="IPR018357">
    <property type="entry name" value="Hexapep_transf_CS"/>
</dbReference>
<dbReference type="GO" id="GO:0008811">
    <property type="term" value="F:chloramphenicol O-acetyltransferase activity"/>
    <property type="evidence" value="ECO:0007669"/>
    <property type="project" value="UniProtKB-EC"/>
</dbReference>
<evidence type="ECO:0000256" key="4">
    <source>
        <dbReference type="ARBA" id="ARBA00022679"/>
    </source>
</evidence>
<keyword evidence="4 10" id="KW-0808">Transferase</keyword>
<evidence type="ECO:0000256" key="3">
    <source>
        <dbReference type="ARBA" id="ARBA00020291"/>
    </source>
</evidence>
<dbReference type="Proteomes" id="UP000661012">
    <property type="component" value="Unassembled WGS sequence"/>
</dbReference>
<dbReference type="GeneID" id="67476361"/>
<dbReference type="EMBL" id="JACYNN010000013">
    <property type="protein sequence ID" value="MBD8107977.1"/>
    <property type="molecule type" value="Genomic_DNA"/>
</dbReference>
<evidence type="ECO:0000313" key="12">
    <source>
        <dbReference type="Proteomes" id="UP000661012"/>
    </source>
</evidence>
<dbReference type="GO" id="GO:0046677">
    <property type="term" value="P:response to antibiotic"/>
    <property type="evidence" value="ECO:0007669"/>
    <property type="project" value="UniProtKB-KW"/>
</dbReference>
<keyword evidence="7 9" id="KW-0012">Acyltransferase</keyword>
<keyword evidence="6" id="KW-0046">Antibiotic resistance</keyword>
<dbReference type="STRING" id="1219360.GCA_001571305_00026"/>
<evidence type="ECO:0000256" key="5">
    <source>
        <dbReference type="ARBA" id="ARBA00022737"/>
    </source>
</evidence>
<evidence type="ECO:0000256" key="8">
    <source>
        <dbReference type="ARBA" id="ARBA00047633"/>
    </source>
</evidence>
<comment type="similarity">
    <text evidence="1">Belongs to the transferase hexapeptide repeat family.</text>
</comment>
<dbReference type="InterPro" id="IPR001451">
    <property type="entry name" value="Hexapep"/>
</dbReference>
<dbReference type="AlphaFoldDB" id="A0A354A7F7"/>
<dbReference type="OrthoDB" id="9815592at2"/>
<proteinExistence type="inferred from homology"/>
<gene>
    <name evidence="10" type="ORF">EpCFBP13511_19060</name>
    <name evidence="9" type="ORF">IFT93_16385</name>
</gene>
<evidence type="ECO:0000256" key="6">
    <source>
        <dbReference type="ARBA" id="ARBA00023251"/>
    </source>
</evidence>